<proteinExistence type="predicted"/>
<sequence>MKLNKRVMVESVGMTLLIALVMIIWPVIQGMWLTRKNEPDIINEYATVDQLQSKVAFGVMYTPTVLGISAGVLSLLIFAIAYYGVRMFIRRKLN</sequence>
<evidence type="ECO:0000313" key="3">
    <source>
        <dbReference type="Proteomes" id="UP000076927"/>
    </source>
</evidence>
<dbReference type="Proteomes" id="UP000076927">
    <property type="component" value="Chromosome"/>
</dbReference>
<dbReference type="STRING" id="1178515.SY83_19960"/>
<dbReference type="KEGG" id="pswu:SY83_19960"/>
<evidence type="ECO:0000256" key="1">
    <source>
        <dbReference type="SAM" id="Phobius"/>
    </source>
</evidence>
<organism evidence="2 3">
    <name type="scientific">Paenibacillus swuensis</name>
    <dbReference type="NCBI Taxonomy" id="1178515"/>
    <lineage>
        <taxon>Bacteria</taxon>
        <taxon>Bacillati</taxon>
        <taxon>Bacillota</taxon>
        <taxon>Bacilli</taxon>
        <taxon>Bacillales</taxon>
        <taxon>Paenibacillaceae</taxon>
        <taxon>Paenibacillus</taxon>
    </lineage>
</organism>
<feature type="transmembrane region" description="Helical" evidence="1">
    <location>
        <begin position="7"/>
        <end position="28"/>
    </location>
</feature>
<keyword evidence="1" id="KW-1133">Transmembrane helix</keyword>
<dbReference type="OrthoDB" id="2665047at2"/>
<dbReference type="RefSeq" id="WP_068609730.1">
    <property type="nucleotide sequence ID" value="NZ_CP011388.1"/>
</dbReference>
<keyword evidence="3" id="KW-1185">Reference proteome</keyword>
<protein>
    <submittedName>
        <fullName evidence="2">Uncharacterized protein</fullName>
    </submittedName>
</protein>
<keyword evidence="1" id="KW-0472">Membrane</keyword>
<dbReference type="AlphaFoldDB" id="A0A172TME7"/>
<keyword evidence="1" id="KW-0812">Transmembrane</keyword>
<name>A0A172TME7_9BACL</name>
<reference evidence="2 3" key="1">
    <citation type="submission" date="2015-01" db="EMBL/GenBank/DDBJ databases">
        <title>Paenibacillus swuensis/DY6/whole genome sequencing.</title>
        <authorList>
            <person name="Kim M.K."/>
            <person name="Srinivasan S."/>
            <person name="Lee J.-J."/>
        </authorList>
    </citation>
    <scope>NUCLEOTIDE SEQUENCE [LARGE SCALE GENOMIC DNA]</scope>
    <source>
        <strain evidence="2 3">DY6</strain>
    </source>
</reference>
<evidence type="ECO:0000313" key="2">
    <source>
        <dbReference type="EMBL" id="ANE48190.1"/>
    </source>
</evidence>
<accession>A0A172TME7</accession>
<feature type="transmembrane region" description="Helical" evidence="1">
    <location>
        <begin position="65"/>
        <end position="85"/>
    </location>
</feature>
<gene>
    <name evidence="2" type="ORF">SY83_19960</name>
</gene>
<dbReference type="EMBL" id="CP011388">
    <property type="protein sequence ID" value="ANE48190.1"/>
    <property type="molecule type" value="Genomic_DNA"/>
</dbReference>
<dbReference type="PATRIC" id="fig|1178515.4.peg.4038"/>